<comment type="caution">
    <text evidence="3">The sequence shown here is derived from an EMBL/GenBank/DDBJ whole genome shotgun (WGS) entry which is preliminary data.</text>
</comment>
<keyword evidence="4" id="KW-1185">Reference proteome</keyword>
<proteinExistence type="predicted"/>
<feature type="transmembrane region" description="Helical" evidence="2">
    <location>
        <begin position="227"/>
        <end position="246"/>
    </location>
</feature>
<evidence type="ECO:0000313" key="4">
    <source>
        <dbReference type="Proteomes" id="UP001221189"/>
    </source>
</evidence>
<feature type="region of interest" description="Disordered" evidence="1">
    <location>
        <begin position="267"/>
        <end position="309"/>
    </location>
</feature>
<dbReference type="RefSeq" id="WP_273600949.1">
    <property type="nucleotide sequence ID" value="NZ_JAQQXT010000008.1"/>
</dbReference>
<evidence type="ECO:0000313" key="3">
    <source>
        <dbReference type="EMBL" id="MDC8772785.1"/>
    </source>
</evidence>
<feature type="compositionally biased region" description="Low complexity" evidence="1">
    <location>
        <begin position="334"/>
        <end position="345"/>
    </location>
</feature>
<keyword evidence="2" id="KW-0812">Transmembrane</keyword>
<dbReference type="EMBL" id="JAQQXT010000008">
    <property type="protein sequence ID" value="MDC8772785.1"/>
    <property type="molecule type" value="Genomic_DNA"/>
</dbReference>
<keyword evidence="2" id="KW-1133">Transmembrane helix</keyword>
<feature type="compositionally biased region" description="Low complexity" evidence="1">
    <location>
        <begin position="434"/>
        <end position="461"/>
    </location>
</feature>
<feature type="compositionally biased region" description="Low complexity" evidence="1">
    <location>
        <begin position="282"/>
        <end position="303"/>
    </location>
</feature>
<sequence>MDRLAEQVVAWHNRHPLAKRITIYDVHTIGVVALPFMRNAQADAAARGRGAKGKVEPVLTDEISPESLAAAWDEEGLTIAVDPNAAHLDALADQEPPPKQGQPSWRERLSRFAFWRKPSATEAKSWPVFSERFVSHLSPKRIAAFAQAHGYTSQPGDASWPQRIIPIDETLMDSGGKAGSKGGGAWPFELYVMSAAIDAGRSRSRILLGRGRQPAITGRRCLSPRRLALVALLLLALLGAGAGLLLPSAKKAAPALGPDPAASAAATTASAAASPPAPLPAPEQASAPPQAASEAASSTAPAGLPLTPLNATSVDGSGAAASAAASAAVTGSAAAPQEAASPEEPSMLKPDIRPMFIKPIPGRTAPPLGAPPKQVQLAEPDEAKKEDKKPEDKKAAADLKAQPEPAQEEPPKPKAKSALAHVHKPKLSSESSETAAPNGSAATPAATTPAGKTETATTAPPSGKAIAKAAALANKPVVALVGPISANKADAEATLARMRAMLSPQQGGAGGTTLQAQVFQTPEGWRPAVWPFASREEAQLINATLIARGMRTRAVDF</sequence>
<organism evidence="3 4">
    <name type="scientific">Roseateles albus</name>
    <dbReference type="NCBI Taxonomy" id="2987525"/>
    <lineage>
        <taxon>Bacteria</taxon>
        <taxon>Pseudomonadati</taxon>
        <taxon>Pseudomonadota</taxon>
        <taxon>Betaproteobacteria</taxon>
        <taxon>Burkholderiales</taxon>
        <taxon>Sphaerotilaceae</taxon>
        <taxon>Roseateles</taxon>
    </lineage>
</organism>
<dbReference type="Proteomes" id="UP001221189">
    <property type="component" value="Unassembled WGS sequence"/>
</dbReference>
<evidence type="ECO:0000256" key="1">
    <source>
        <dbReference type="SAM" id="MobiDB-lite"/>
    </source>
</evidence>
<feature type="region of interest" description="Disordered" evidence="1">
    <location>
        <begin position="334"/>
        <end position="461"/>
    </location>
</feature>
<keyword evidence="2" id="KW-0472">Membrane</keyword>
<name>A0ABT5KIL6_9BURK</name>
<reference evidence="3 4" key="1">
    <citation type="submission" date="2022-10" db="EMBL/GenBank/DDBJ databases">
        <title>Paucibacter sp. hw1 Genome sequencing.</title>
        <authorList>
            <person name="Park S."/>
        </authorList>
    </citation>
    <scope>NUCLEOTIDE SEQUENCE [LARGE SCALE GENOMIC DNA]</scope>
    <source>
        <strain evidence="4">hw1</strain>
    </source>
</reference>
<accession>A0ABT5KIL6</accession>
<evidence type="ECO:0000256" key="2">
    <source>
        <dbReference type="SAM" id="Phobius"/>
    </source>
</evidence>
<gene>
    <name evidence="3" type="ORF">PRZ03_14470</name>
</gene>
<evidence type="ECO:0008006" key="5">
    <source>
        <dbReference type="Google" id="ProtNLM"/>
    </source>
</evidence>
<feature type="compositionally biased region" description="Basic and acidic residues" evidence="1">
    <location>
        <begin position="381"/>
        <end position="397"/>
    </location>
</feature>
<protein>
    <recommendedName>
        <fullName evidence="5">SPOR domain-containing protein</fullName>
    </recommendedName>
</protein>